<evidence type="ECO:0000313" key="5">
    <source>
        <dbReference type="Proteomes" id="UP000715441"/>
    </source>
</evidence>
<accession>A0ABX1IWK4</accession>
<evidence type="ECO:0000256" key="1">
    <source>
        <dbReference type="ARBA" id="ARBA00023239"/>
    </source>
</evidence>
<dbReference type="SUPFAM" id="SSF51556">
    <property type="entry name" value="Metallo-dependent hydrolases"/>
    <property type="match status" value="1"/>
</dbReference>
<dbReference type="Proteomes" id="UP000715441">
    <property type="component" value="Unassembled WGS sequence"/>
</dbReference>
<dbReference type="PANTHER" id="PTHR21240:SF28">
    <property type="entry name" value="ISO-OROTATE DECARBOXYLASE (EUROFUNG)"/>
    <property type="match status" value="1"/>
</dbReference>
<feature type="region of interest" description="Disordered" evidence="2">
    <location>
        <begin position="28"/>
        <end position="47"/>
    </location>
</feature>
<proteinExistence type="predicted"/>
<dbReference type="PANTHER" id="PTHR21240">
    <property type="entry name" value="2-AMINO-3-CARBOXYLMUCONATE-6-SEMIALDEHYDE DECARBOXYLASE"/>
    <property type="match status" value="1"/>
</dbReference>
<dbReference type="Gene3D" id="3.20.20.140">
    <property type="entry name" value="Metal-dependent hydrolases"/>
    <property type="match status" value="1"/>
</dbReference>
<keyword evidence="1" id="KW-0456">Lyase</keyword>
<feature type="domain" description="Amidohydrolase-related" evidence="3">
    <location>
        <begin position="44"/>
        <end position="329"/>
    </location>
</feature>
<organism evidence="4 5">
    <name type="scientific">Amycolatopsis acididurans</name>
    <dbReference type="NCBI Taxonomy" id="2724524"/>
    <lineage>
        <taxon>Bacteria</taxon>
        <taxon>Bacillati</taxon>
        <taxon>Actinomycetota</taxon>
        <taxon>Actinomycetes</taxon>
        <taxon>Pseudonocardiales</taxon>
        <taxon>Pseudonocardiaceae</taxon>
        <taxon>Amycolatopsis</taxon>
    </lineage>
</organism>
<dbReference type="EMBL" id="JAAXLS010000001">
    <property type="protein sequence ID" value="NKQ51581.1"/>
    <property type="molecule type" value="Genomic_DNA"/>
</dbReference>
<sequence length="336" mass="37657">MLREYLREPFRGRGFPDYEMTWYGAPGGEYSPRARTRPGEVPGSDPDLAGRQLFEETGVDVAVLHPMTRGNLPDRHLNSAIHAAHNQMLVEHWLDSGTYADRYRGTIRVNVEDVDGALKEIERWHDHPRVVQLGIPLQTRDLYGHPRYEPIWRAACETGLPVAVHVEVGHGVDSSPTPSGAARTYPQYFGFMALNYLYHLMNMIAEGVFEKYDDLKIVWADGGADLLTPFIWRMDTFGRPHLEQTPWAPRIPSAYLPGHVFFVHNSVDGPPDPGIAAEWMSMTGKQDMVMYGSSYPHWHMAGPGSLPGGLSASQREKVLWRNAAKLYGIDVAAPVA</sequence>
<dbReference type="InterPro" id="IPR032466">
    <property type="entry name" value="Metal_Hydrolase"/>
</dbReference>
<dbReference type="InterPro" id="IPR006680">
    <property type="entry name" value="Amidohydro-rel"/>
</dbReference>
<name>A0ABX1IWK4_9PSEU</name>
<keyword evidence="5" id="KW-1185">Reference proteome</keyword>
<gene>
    <name evidence="4" type="ORF">HFP15_01655</name>
</gene>
<dbReference type="Pfam" id="PF04909">
    <property type="entry name" value="Amidohydro_2"/>
    <property type="match status" value="1"/>
</dbReference>
<reference evidence="4 5" key="1">
    <citation type="submission" date="2020-04" db="EMBL/GenBank/DDBJ databases">
        <title>Novel species.</title>
        <authorList>
            <person name="Teo W.F.A."/>
            <person name="Lipun K."/>
            <person name="Srisuk N."/>
            <person name="Duangmal K."/>
        </authorList>
    </citation>
    <scope>NUCLEOTIDE SEQUENCE [LARGE SCALE GENOMIC DNA]</scope>
    <source>
        <strain evidence="4 5">K13G38</strain>
    </source>
</reference>
<dbReference type="InterPro" id="IPR032465">
    <property type="entry name" value="ACMSD"/>
</dbReference>
<protein>
    <submittedName>
        <fullName evidence="4">Amidohydrolase family protein</fullName>
    </submittedName>
</protein>
<evidence type="ECO:0000259" key="3">
    <source>
        <dbReference type="Pfam" id="PF04909"/>
    </source>
</evidence>
<evidence type="ECO:0000313" key="4">
    <source>
        <dbReference type="EMBL" id="NKQ51581.1"/>
    </source>
</evidence>
<comment type="caution">
    <text evidence="4">The sequence shown here is derived from an EMBL/GenBank/DDBJ whole genome shotgun (WGS) entry which is preliminary data.</text>
</comment>
<evidence type="ECO:0000256" key="2">
    <source>
        <dbReference type="SAM" id="MobiDB-lite"/>
    </source>
</evidence>